<organism evidence="3 4">
    <name type="scientific">Nocardioides immobilis</name>
    <dbReference type="NCBI Taxonomy" id="2049295"/>
    <lineage>
        <taxon>Bacteria</taxon>
        <taxon>Bacillati</taxon>
        <taxon>Actinomycetota</taxon>
        <taxon>Actinomycetes</taxon>
        <taxon>Propionibacteriales</taxon>
        <taxon>Nocardioidaceae</taxon>
        <taxon>Nocardioides</taxon>
    </lineage>
</organism>
<proteinExistence type="predicted"/>
<comment type="caution">
    <text evidence="3">The sequence shown here is derived from an EMBL/GenBank/DDBJ whole genome shotgun (WGS) entry which is preliminary data.</text>
</comment>
<keyword evidence="4" id="KW-1185">Reference proteome</keyword>
<feature type="region of interest" description="Disordered" evidence="1">
    <location>
        <begin position="83"/>
        <end position="102"/>
    </location>
</feature>
<keyword evidence="2" id="KW-1133">Transmembrane helix</keyword>
<dbReference type="AlphaFoldDB" id="A0A417Y1W4"/>
<gene>
    <name evidence="3" type="ORF">D0Z08_12880</name>
</gene>
<sequence>MASDRSHLMTGVGRRPAFALGLLVAVLAPALAGSPYDASAALAVALVSLAVAVAALSSHHAATLGPERMSAVARADRATPYLSQRVTDPVCSPRRPRAPEHG</sequence>
<dbReference type="Proteomes" id="UP000283644">
    <property type="component" value="Unassembled WGS sequence"/>
</dbReference>
<feature type="transmembrane region" description="Helical" evidence="2">
    <location>
        <begin position="42"/>
        <end position="64"/>
    </location>
</feature>
<evidence type="ECO:0000256" key="2">
    <source>
        <dbReference type="SAM" id="Phobius"/>
    </source>
</evidence>
<keyword evidence="2" id="KW-0472">Membrane</keyword>
<evidence type="ECO:0000313" key="3">
    <source>
        <dbReference type="EMBL" id="RHW26658.1"/>
    </source>
</evidence>
<name>A0A417Y1W4_9ACTN</name>
<dbReference type="EMBL" id="QXGH01000016">
    <property type="protein sequence ID" value="RHW26658.1"/>
    <property type="molecule type" value="Genomic_DNA"/>
</dbReference>
<protein>
    <submittedName>
        <fullName evidence="3">Uncharacterized protein</fullName>
    </submittedName>
</protein>
<reference evidence="3 4" key="1">
    <citation type="submission" date="2018-09" db="EMBL/GenBank/DDBJ databases">
        <title>Genome sequencing of Nocardioides immobilis CCTCC AB 2017083 for comparison to Nocardioides silvaticus.</title>
        <authorList>
            <person name="Li C."/>
            <person name="Wang G."/>
        </authorList>
    </citation>
    <scope>NUCLEOTIDE SEQUENCE [LARGE SCALE GENOMIC DNA]</scope>
    <source>
        <strain evidence="3 4">CCTCC AB 2017083</strain>
    </source>
</reference>
<evidence type="ECO:0000313" key="4">
    <source>
        <dbReference type="Proteomes" id="UP000283644"/>
    </source>
</evidence>
<accession>A0A417Y1W4</accession>
<evidence type="ECO:0000256" key="1">
    <source>
        <dbReference type="SAM" id="MobiDB-lite"/>
    </source>
</evidence>
<keyword evidence="2" id="KW-0812">Transmembrane</keyword>